<organism evidence="2 3">
    <name type="scientific">Fredinandcohnia quinoae</name>
    <dbReference type="NCBI Taxonomy" id="2918902"/>
    <lineage>
        <taxon>Bacteria</taxon>
        <taxon>Bacillati</taxon>
        <taxon>Bacillota</taxon>
        <taxon>Bacilli</taxon>
        <taxon>Bacillales</taxon>
        <taxon>Bacillaceae</taxon>
        <taxon>Fredinandcohnia</taxon>
    </lineage>
</organism>
<feature type="region of interest" description="Disordered" evidence="1">
    <location>
        <begin position="1"/>
        <end position="20"/>
    </location>
</feature>
<sequence length="47" mass="5291">MVKTNPDMVKKAKASQPKEKKTIQQIIDKLQSLGVNAELCKRVNLQP</sequence>
<evidence type="ECO:0000313" key="2">
    <source>
        <dbReference type="EMBL" id="MCH1625723.1"/>
    </source>
</evidence>
<protein>
    <submittedName>
        <fullName evidence="2">Uncharacterized protein</fullName>
    </submittedName>
</protein>
<proteinExistence type="predicted"/>
<dbReference type="EMBL" id="JAKTTI010000013">
    <property type="protein sequence ID" value="MCH1625723.1"/>
    <property type="molecule type" value="Genomic_DNA"/>
</dbReference>
<dbReference type="AlphaFoldDB" id="A0AAW5E088"/>
<comment type="caution">
    <text evidence="2">The sequence shown here is derived from an EMBL/GenBank/DDBJ whole genome shotgun (WGS) entry which is preliminary data.</text>
</comment>
<accession>A0AAW5E088</accession>
<reference evidence="2" key="1">
    <citation type="submission" date="2022-02" db="EMBL/GenBank/DDBJ databases">
        <title>Fredinandcohnia quinoae sp. nov. isolated from Chenopodium quinoa seeds.</title>
        <authorList>
            <person name="Saati-Santamaria Z."/>
            <person name="Flores-Felix J.D."/>
            <person name="Igual J.M."/>
            <person name="Velazquez E."/>
            <person name="Garcia-Fraile P."/>
            <person name="Martinez-Molina E."/>
        </authorList>
    </citation>
    <scope>NUCLEOTIDE SEQUENCE</scope>
    <source>
        <strain evidence="2">SECRCQ15</strain>
    </source>
</reference>
<dbReference type="Proteomes" id="UP001431131">
    <property type="component" value="Unassembled WGS sequence"/>
</dbReference>
<evidence type="ECO:0000256" key="1">
    <source>
        <dbReference type="SAM" id="MobiDB-lite"/>
    </source>
</evidence>
<evidence type="ECO:0000313" key="3">
    <source>
        <dbReference type="Proteomes" id="UP001431131"/>
    </source>
</evidence>
<keyword evidence="3" id="KW-1185">Reference proteome</keyword>
<name>A0AAW5E088_9BACI</name>
<gene>
    <name evidence="2" type="ORF">MJG50_10315</name>
</gene>
<dbReference type="RefSeq" id="WP_240255443.1">
    <property type="nucleotide sequence ID" value="NZ_JAKTTI010000013.1"/>
</dbReference>